<gene>
    <name evidence="1" type="ORF">MtrDRAFT_AC150798g9v2</name>
</gene>
<organism evidence="1">
    <name type="scientific">Medicago truncatula</name>
    <name type="common">Barrel medic</name>
    <name type="synonym">Medicago tribuloides</name>
    <dbReference type="NCBI Taxonomy" id="3880"/>
    <lineage>
        <taxon>Eukaryota</taxon>
        <taxon>Viridiplantae</taxon>
        <taxon>Streptophyta</taxon>
        <taxon>Embryophyta</taxon>
        <taxon>Tracheophyta</taxon>
        <taxon>Spermatophyta</taxon>
        <taxon>Magnoliopsida</taxon>
        <taxon>eudicotyledons</taxon>
        <taxon>Gunneridae</taxon>
        <taxon>Pentapetalae</taxon>
        <taxon>rosids</taxon>
        <taxon>fabids</taxon>
        <taxon>Fabales</taxon>
        <taxon>Fabaceae</taxon>
        <taxon>Papilionoideae</taxon>
        <taxon>50 kb inversion clade</taxon>
        <taxon>NPAAA clade</taxon>
        <taxon>Hologalegina</taxon>
        <taxon>IRL clade</taxon>
        <taxon>Trifolieae</taxon>
        <taxon>Medicago</taxon>
    </lineage>
</organism>
<evidence type="ECO:0000313" key="1">
    <source>
        <dbReference type="EMBL" id="ABD33004.1"/>
    </source>
</evidence>
<accession>Q2HT40</accession>
<proteinExistence type="predicted"/>
<dbReference type="AlphaFoldDB" id="Q2HT40"/>
<reference evidence="1" key="1">
    <citation type="submission" date="2005-04" db="EMBL/GenBank/DDBJ databases">
        <authorList>
            <person name="Town C.D."/>
        </authorList>
    </citation>
    <scope>NUCLEOTIDE SEQUENCE</scope>
</reference>
<dbReference type="EMBL" id="AC150798">
    <property type="protein sequence ID" value="ABD33004.1"/>
    <property type="molecule type" value="Genomic_DNA"/>
</dbReference>
<name>Q2HT40_MEDTR</name>
<sequence length="112" mass="12957">MMLKRENPKLEEESVGLESKTAAAELKGLVVRKWSELKGLSENLWKRKREGGEKATMKRVGWRGCCFTICITLVTKALELTMQTLELCTRFTKFDIKGWINPRAIISWRLKL</sequence>
<protein>
    <submittedName>
        <fullName evidence="1">Uncharacterized protein</fullName>
    </submittedName>
</protein>
<reference evidence="1" key="2">
    <citation type="submission" date="2007-03" db="EMBL/GenBank/DDBJ databases">
        <authorList>
            <consortium name="The International Medicago Genome Annotation Group"/>
        </authorList>
    </citation>
    <scope>NUCLEOTIDE SEQUENCE</scope>
</reference>